<name>A0ABP0W8J2_9BRYO</name>
<accession>A0ABP0W8J2</accession>
<proteinExistence type="predicted"/>
<evidence type="ECO:0000313" key="2">
    <source>
        <dbReference type="EMBL" id="CAK9262531.1"/>
    </source>
</evidence>
<protein>
    <submittedName>
        <fullName evidence="2">Uncharacterized protein</fullName>
    </submittedName>
</protein>
<evidence type="ECO:0000256" key="1">
    <source>
        <dbReference type="SAM" id="MobiDB-lite"/>
    </source>
</evidence>
<feature type="compositionally biased region" description="Basic and acidic residues" evidence="1">
    <location>
        <begin position="57"/>
        <end position="67"/>
    </location>
</feature>
<reference evidence="2" key="1">
    <citation type="submission" date="2024-02" db="EMBL/GenBank/DDBJ databases">
        <authorList>
            <consortium name="ELIXIR-Norway"/>
            <consortium name="Elixir Norway"/>
        </authorList>
    </citation>
    <scope>NUCLEOTIDE SEQUENCE</scope>
</reference>
<sequence length="79" mass="8721">MKYNRRHGLNHVVVRFSSANGVGGRSGFGLQSFRPELEMLFSAVVANSTADVPSTAAKDRDQADHGKVGHAWCRRHQQD</sequence>
<keyword evidence="3" id="KW-1185">Reference proteome</keyword>
<feature type="region of interest" description="Disordered" evidence="1">
    <location>
        <begin position="51"/>
        <end position="79"/>
    </location>
</feature>
<evidence type="ECO:0000313" key="3">
    <source>
        <dbReference type="Proteomes" id="UP001497444"/>
    </source>
</evidence>
<organism evidence="2 3">
    <name type="scientific">Sphagnum jensenii</name>
    <dbReference type="NCBI Taxonomy" id="128206"/>
    <lineage>
        <taxon>Eukaryota</taxon>
        <taxon>Viridiplantae</taxon>
        <taxon>Streptophyta</taxon>
        <taxon>Embryophyta</taxon>
        <taxon>Bryophyta</taxon>
        <taxon>Sphagnophytina</taxon>
        <taxon>Sphagnopsida</taxon>
        <taxon>Sphagnales</taxon>
        <taxon>Sphagnaceae</taxon>
        <taxon>Sphagnum</taxon>
    </lineage>
</organism>
<gene>
    <name evidence="2" type="ORF">CSSPJE1EN1_LOCUS8009</name>
</gene>
<dbReference type="EMBL" id="OZ020110">
    <property type="protein sequence ID" value="CAK9262531.1"/>
    <property type="molecule type" value="Genomic_DNA"/>
</dbReference>
<dbReference type="Proteomes" id="UP001497444">
    <property type="component" value="Chromosome 15"/>
</dbReference>